<reference evidence="3" key="1">
    <citation type="submission" date="2013-02" db="EMBL/GenBank/DDBJ databases">
        <authorList>
            <person name="Hughes D."/>
        </authorList>
    </citation>
    <scope>NUCLEOTIDE SEQUENCE</scope>
    <source>
        <strain>Durham</strain>
        <strain evidence="3">NC isolate 2 -- Noor lab</strain>
    </source>
</reference>
<dbReference type="EnsemblMetazoa" id="MESCA007115-RA">
    <property type="protein sequence ID" value="MESCA007115-PA"/>
    <property type="gene ID" value="MESCA007115"/>
</dbReference>
<reference evidence="2" key="2">
    <citation type="submission" date="2015-06" db="UniProtKB">
        <authorList>
            <consortium name="EnsemblMetazoa"/>
        </authorList>
    </citation>
    <scope>IDENTIFICATION</scope>
</reference>
<name>T1GTS4_MEGSC</name>
<protein>
    <submittedName>
        <fullName evidence="2">Uncharacterized protein</fullName>
    </submittedName>
</protein>
<evidence type="ECO:0000313" key="2">
    <source>
        <dbReference type="EnsemblMetazoa" id="MESCA007115-PA"/>
    </source>
</evidence>
<feature type="compositionally biased region" description="Basic residues" evidence="1">
    <location>
        <begin position="1"/>
        <end position="11"/>
    </location>
</feature>
<feature type="region of interest" description="Disordered" evidence="1">
    <location>
        <begin position="1"/>
        <end position="20"/>
    </location>
</feature>
<proteinExistence type="predicted"/>
<dbReference type="HOGENOM" id="CLU_2294844_0_0_1"/>
<dbReference type="Proteomes" id="UP000015102">
    <property type="component" value="Unassembled WGS sequence"/>
</dbReference>
<dbReference type="AlphaFoldDB" id="T1GTS4"/>
<evidence type="ECO:0000313" key="3">
    <source>
        <dbReference type="Proteomes" id="UP000015102"/>
    </source>
</evidence>
<accession>T1GTS4</accession>
<keyword evidence="3" id="KW-1185">Reference proteome</keyword>
<feature type="region of interest" description="Disordered" evidence="1">
    <location>
        <begin position="55"/>
        <end position="76"/>
    </location>
</feature>
<sequence>MIMKSARKKTNYRVSQVSTQETLPTQMATNYDRCPFVTRIATNILVRQETLSWSHHTNGAQISPGPSLHTNGAQISPGPTPLVAALQGWLLSVNYSERDRA</sequence>
<dbReference type="EMBL" id="CAQQ02014353">
    <property type="status" value="NOT_ANNOTATED_CDS"/>
    <property type="molecule type" value="Genomic_DNA"/>
</dbReference>
<organism evidence="2 3">
    <name type="scientific">Megaselia scalaris</name>
    <name type="common">Humpbacked fly</name>
    <name type="synonym">Phora scalaris</name>
    <dbReference type="NCBI Taxonomy" id="36166"/>
    <lineage>
        <taxon>Eukaryota</taxon>
        <taxon>Metazoa</taxon>
        <taxon>Ecdysozoa</taxon>
        <taxon>Arthropoda</taxon>
        <taxon>Hexapoda</taxon>
        <taxon>Insecta</taxon>
        <taxon>Pterygota</taxon>
        <taxon>Neoptera</taxon>
        <taxon>Endopterygota</taxon>
        <taxon>Diptera</taxon>
        <taxon>Brachycera</taxon>
        <taxon>Muscomorpha</taxon>
        <taxon>Platypezoidea</taxon>
        <taxon>Phoridae</taxon>
        <taxon>Megaseliini</taxon>
        <taxon>Megaselia</taxon>
    </lineage>
</organism>
<dbReference type="EMBL" id="CAQQ02014354">
    <property type="status" value="NOT_ANNOTATED_CDS"/>
    <property type="molecule type" value="Genomic_DNA"/>
</dbReference>
<evidence type="ECO:0000256" key="1">
    <source>
        <dbReference type="SAM" id="MobiDB-lite"/>
    </source>
</evidence>
<dbReference type="EMBL" id="CAQQ02014355">
    <property type="status" value="NOT_ANNOTATED_CDS"/>
    <property type="molecule type" value="Genomic_DNA"/>
</dbReference>